<keyword evidence="6" id="KW-0443">Lipid metabolism</keyword>
<organism evidence="12">
    <name type="scientific">marine metagenome</name>
    <dbReference type="NCBI Taxonomy" id="408172"/>
    <lineage>
        <taxon>unclassified sequences</taxon>
        <taxon>metagenomes</taxon>
        <taxon>ecological metagenomes</taxon>
    </lineage>
</organism>
<evidence type="ECO:0000256" key="9">
    <source>
        <dbReference type="ARBA" id="ARBA00023264"/>
    </source>
</evidence>
<keyword evidence="5 11" id="KW-1133">Transmembrane helix</keyword>
<feature type="transmembrane region" description="Helical" evidence="11">
    <location>
        <begin position="6"/>
        <end position="28"/>
    </location>
</feature>
<gene>
    <name evidence="12" type="ORF">METZ01_LOCUS8862</name>
</gene>
<feature type="transmembrane region" description="Helical" evidence="11">
    <location>
        <begin position="154"/>
        <end position="178"/>
    </location>
</feature>
<dbReference type="AlphaFoldDB" id="A0A381NQ63"/>
<keyword evidence="1" id="KW-1003">Cell membrane</keyword>
<dbReference type="SMART" id="SM01207">
    <property type="entry name" value="G3P_acyltransf"/>
    <property type="match status" value="1"/>
</dbReference>
<evidence type="ECO:0000256" key="8">
    <source>
        <dbReference type="ARBA" id="ARBA00023209"/>
    </source>
</evidence>
<dbReference type="GO" id="GO:0043772">
    <property type="term" value="F:acyl-phosphate glycerol-3-phosphate acyltransferase activity"/>
    <property type="evidence" value="ECO:0007669"/>
    <property type="project" value="InterPro"/>
</dbReference>
<keyword evidence="9" id="KW-1208">Phospholipid metabolism</keyword>
<dbReference type="NCBIfam" id="TIGR00023">
    <property type="entry name" value="glycerol-3-phosphate 1-O-acyltransferase PlsY"/>
    <property type="match status" value="1"/>
</dbReference>
<evidence type="ECO:0000256" key="6">
    <source>
        <dbReference type="ARBA" id="ARBA00023098"/>
    </source>
</evidence>
<feature type="region of interest" description="Disordered" evidence="10">
    <location>
        <begin position="189"/>
        <end position="209"/>
    </location>
</feature>
<evidence type="ECO:0000256" key="1">
    <source>
        <dbReference type="ARBA" id="ARBA00022475"/>
    </source>
</evidence>
<proteinExistence type="inferred from homology"/>
<evidence type="ECO:0000256" key="2">
    <source>
        <dbReference type="ARBA" id="ARBA00022516"/>
    </source>
</evidence>
<dbReference type="Pfam" id="PF02660">
    <property type="entry name" value="G3P_acyltransf"/>
    <property type="match status" value="1"/>
</dbReference>
<keyword evidence="7 11" id="KW-0472">Membrane</keyword>
<keyword evidence="2" id="KW-0444">Lipid biosynthesis</keyword>
<reference evidence="12" key="1">
    <citation type="submission" date="2018-05" db="EMBL/GenBank/DDBJ databases">
        <authorList>
            <person name="Lanie J.A."/>
            <person name="Ng W.-L."/>
            <person name="Kazmierczak K.M."/>
            <person name="Andrzejewski T.M."/>
            <person name="Davidsen T.M."/>
            <person name="Wayne K.J."/>
            <person name="Tettelin H."/>
            <person name="Glass J.I."/>
            <person name="Rusch D."/>
            <person name="Podicherti R."/>
            <person name="Tsui H.-C.T."/>
            <person name="Winkler M.E."/>
        </authorList>
    </citation>
    <scope>NUCLEOTIDE SEQUENCE</scope>
</reference>
<evidence type="ECO:0000256" key="4">
    <source>
        <dbReference type="ARBA" id="ARBA00022692"/>
    </source>
</evidence>
<sequence length="209" mass="21250">MTDQVPLALVLLGCAYLLGTFPSAHLFAGRRGVDPTRAGSGNPGATNVYRTVGRRSGLYVLAADAGKGAIAAGLGWVAISRSWALFCWAAAVLGHVLPITRRLRGGKGVATAGGGVCVLFPLVAVVDLLLFVVAARLSRTASLGSIVMAVASPILIWAFGGTGREMGVAVVISLLVLVRHEGNIRRLATGNEATWSGPGPGGDPDGSPG</sequence>
<dbReference type="HAMAP" id="MF_01043">
    <property type="entry name" value="PlsY"/>
    <property type="match status" value="1"/>
</dbReference>
<keyword evidence="4 11" id="KW-0812">Transmembrane</keyword>
<dbReference type="PANTHER" id="PTHR30309">
    <property type="entry name" value="INNER MEMBRANE PROTEIN YGIH"/>
    <property type="match status" value="1"/>
</dbReference>
<dbReference type="GO" id="GO:0005886">
    <property type="term" value="C:plasma membrane"/>
    <property type="evidence" value="ECO:0007669"/>
    <property type="project" value="InterPro"/>
</dbReference>
<dbReference type="InterPro" id="IPR003811">
    <property type="entry name" value="G3P_acylTferase_PlsY"/>
</dbReference>
<evidence type="ECO:0000256" key="10">
    <source>
        <dbReference type="SAM" id="MobiDB-lite"/>
    </source>
</evidence>
<keyword evidence="3" id="KW-0808">Transferase</keyword>
<keyword evidence="8" id="KW-0594">Phospholipid biosynthesis</keyword>
<evidence type="ECO:0000313" key="12">
    <source>
        <dbReference type="EMBL" id="SUZ56008.1"/>
    </source>
</evidence>
<name>A0A381NQ63_9ZZZZ</name>
<accession>A0A381NQ63</accession>
<feature type="compositionally biased region" description="Gly residues" evidence="10">
    <location>
        <begin position="198"/>
        <end position="209"/>
    </location>
</feature>
<evidence type="ECO:0000256" key="11">
    <source>
        <dbReference type="SAM" id="Phobius"/>
    </source>
</evidence>
<dbReference type="GO" id="GO:0008654">
    <property type="term" value="P:phospholipid biosynthetic process"/>
    <property type="evidence" value="ECO:0007669"/>
    <property type="project" value="UniProtKB-KW"/>
</dbReference>
<evidence type="ECO:0000256" key="7">
    <source>
        <dbReference type="ARBA" id="ARBA00023136"/>
    </source>
</evidence>
<evidence type="ECO:0000256" key="3">
    <source>
        <dbReference type="ARBA" id="ARBA00022679"/>
    </source>
</evidence>
<dbReference type="PANTHER" id="PTHR30309:SF0">
    <property type="entry name" value="GLYCEROL-3-PHOSPHATE ACYLTRANSFERASE-RELATED"/>
    <property type="match status" value="1"/>
</dbReference>
<protein>
    <submittedName>
        <fullName evidence="12">Uncharacterized protein</fullName>
    </submittedName>
</protein>
<feature type="transmembrane region" description="Helical" evidence="11">
    <location>
        <begin position="112"/>
        <end position="134"/>
    </location>
</feature>
<dbReference type="EMBL" id="UINC01000475">
    <property type="protein sequence ID" value="SUZ56008.1"/>
    <property type="molecule type" value="Genomic_DNA"/>
</dbReference>
<feature type="transmembrane region" description="Helical" evidence="11">
    <location>
        <begin position="83"/>
        <end position="100"/>
    </location>
</feature>
<evidence type="ECO:0000256" key="5">
    <source>
        <dbReference type="ARBA" id="ARBA00022989"/>
    </source>
</evidence>